<protein>
    <submittedName>
        <fullName evidence="3">Uncharacterized protein</fullName>
    </submittedName>
</protein>
<name>A0A917LM93_9MICC</name>
<feature type="signal peptide" evidence="2">
    <location>
        <begin position="1"/>
        <end position="28"/>
    </location>
</feature>
<dbReference type="RefSeq" id="WP_188534060.1">
    <property type="nucleotide sequence ID" value="NZ_BMEQ01000001.1"/>
</dbReference>
<accession>A0A917LM93</accession>
<keyword evidence="2" id="KW-0732">Signal</keyword>
<keyword evidence="4" id="KW-1185">Reference proteome</keyword>
<reference evidence="3" key="2">
    <citation type="submission" date="2020-09" db="EMBL/GenBank/DDBJ databases">
        <authorList>
            <person name="Sun Q."/>
            <person name="Zhou Y."/>
        </authorList>
    </citation>
    <scope>NUCLEOTIDE SEQUENCE</scope>
    <source>
        <strain evidence="3">CGMCC 1.12187</strain>
    </source>
</reference>
<dbReference type="Proteomes" id="UP000638848">
    <property type="component" value="Unassembled WGS sequence"/>
</dbReference>
<proteinExistence type="predicted"/>
<evidence type="ECO:0000256" key="2">
    <source>
        <dbReference type="SAM" id="SignalP"/>
    </source>
</evidence>
<dbReference type="EMBL" id="BMEQ01000001">
    <property type="protein sequence ID" value="GGG44166.1"/>
    <property type="molecule type" value="Genomic_DNA"/>
</dbReference>
<gene>
    <name evidence="3" type="ORF">GCM10011374_03120</name>
</gene>
<sequence length="150" mass="17643">MKTLSRSLMGTALAGMLLAGSLATPAAAHDRDHKDGSKTRDDDKVNVVIYKDKRHGRDKVVEHKDLKIRDAVKLADKYCDVPWRKLEYKAKKAEKDDTKVEACEYKKNKNTKFRVVFEDNKDKKYDWRDRDRDRHDDKKDDKKDDDKHEH</sequence>
<feature type="region of interest" description="Disordered" evidence="1">
    <location>
        <begin position="128"/>
        <end position="150"/>
    </location>
</feature>
<evidence type="ECO:0000313" key="4">
    <source>
        <dbReference type="Proteomes" id="UP000638848"/>
    </source>
</evidence>
<comment type="caution">
    <text evidence="3">The sequence shown here is derived from an EMBL/GenBank/DDBJ whole genome shotgun (WGS) entry which is preliminary data.</text>
</comment>
<reference evidence="3" key="1">
    <citation type="journal article" date="2014" name="Int. J. Syst. Evol. Microbiol.">
        <title>Complete genome sequence of Corynebacterium casei LMG S-19264T (=DSM 44701T), isolated from a smear-ripened cheese.</title>
        <authorList>
            <consortium name="US DOE Joint Genome Institute (JGI-PGF)"/>
            <person name="Walter F."/>
            <person name="Albersmeier A."/>
            <person name="Kalinowski J."/>
            <person name="Ruckert C."/>
        </authorList>
    </citation>
    <scope>NUCLEOTIDE SEQUENCE</scope>
    <source>
        <strain evidence="3">CGMCC 1.12187</strain>
    </source>
</reference>
<organism evidence="3 4">
    <name type="scientific">Kocuria dechangensis</name>
    <dbReference type="NCBI Taxonomy" id="1176249"/>
    <lineage>
        <taxon>Bacteria</taxon>
        <taxon>Bacillati</taxon>
        <taxon>Actinomycetota</taxon>
        <taxon>Actinomycetes</taxon>
        <taxon>Micrococcales</taxon>
        <taxon>Micrococcaceae</taxon>
        <taxon>Kocuria</taxon>
    </lineage>
</organism>
<evidence type="ECO:0000256" key="1">
    <source>
        <dbReference type="SAM" id="MobiDB-lite"/>
    </source>
</evidence>
<evidence type="ECO:0000313" key="3">
    <source>
        <dbReference type="EMBL" id="GGG44166.1"/>
    </source>
</evidence>
<feature type="chain" id="PRO_5036745419" evidence="2">
    <location>
        <begin position="29"/>
        <end position="150"/>
    </location>
</feature>
<dbReference type="AlphaFoldDB" id="A0A917LM93"/>